<dbReference type="Gene3D" id="3.60.10.10">
    <property type="entry name" value="Endonuclease/exonuclease/phosphatase"/>
    <property type="match status" value="1"/>
</dbReference>
<dbReference type="Pfam" id="PF00078">
    <property type="entry name" value="RVT_1"/>
    <property type="match status" value="1"/>
</dbReference>
<dbReference type="PANTHER" id="PTHR47027:SF20">
    <property type="entry name" value="REVERSE TRANSCRIPTASE-LIKE PROTEIN WITH RNA-DIRECTED DNA POLYMERASE DOMAIN"/>
    <property type="match status" value="1"/>
</dbReference>
<comment type="caution">
    <text evidence="2">The sequence shown here is derived from an EMBL/GenBank/DDBJ whole genome shotgun (WGS) entry which is preliminary data.</text>
</comment>
<dbReference type="InterPro" id="IPR000477">
    <property type="entry name" value="RT_dom"/>
</dbReference>
<evidence type="ECO:0000259" key="1">
    <source>
        <dbReference type="PROSITE" id="PS50878"/>
    </source>
</evidence>
<evidence type="ECO:0000313" key="2">
    <source>
        <dbReference type="EMBL" id="KAG7298489.1"/>
    </source>
</evidence>
<dbReference type="PROSITE" id="PS50878">
    <property type="entry name" value="RT_POL"/>
    <property type="match status" value="1"/>
</dbReference>
<dbReference type="CDD" id="cd01650">
    <property type="entry name" value="RT_nLTR_like"/>
    <property type="match status" value="1"/>
</dbReference>
<evidence type="ECO:0000313" key="3">
    <source>
        <dbReference type="Proteomes" id="UP000823941"/>
    </source>
</evidence>
<dbReference type="InterPro" id="IPR043502">
    <property type="entry name" value="DNA/RNA_pol_sf"/>
</dbReference>
<dbReference type="Proteomes" id="UP000823941">
    <property type="component" value="Chromosome 24"/>
</dbReference>
<dbReference type="InterPro" id="IPR005135">
    <property type="entry name" value="Endo/exonuclease/phosphatase"/>
</dbReference>
<name>A0ABQ7Q183_PLUXY</name>
<dbReference type="SUPFAM" id="SSF56672">
    <property type="entry name" value="DNA/RNA polymerases"/>
    <property type="match status" value="1"/>
</dbReference>
<feature type="domain" description="Reverse transcriptase" evidence="1">
    <location>
        <begin position="517"/>
        <end position="791"/>
    </location>
</feature>
<dbReference type="SUPFAM" id="SSF56219">
    <property type="entry name" value="DNase I-like"/>
    <property type="match status" value="1"/>
</dbReference>
<gene>
    <name evidence="2" type="ORF">JYU34_018118</name>
</gene>
<dbReference type="PANTHER" id="PTHR47027">
    <property type="entry name" value="REVERSE TRANSCRIPTASE DOMAIN-CONTAINING PROTEIN"/>
    <property type="match status" value="1"/>
</dbReference>
<keyword evidence="3" id="KW-1185">Reference proteome</keyword>
<dbReference type="EMBL" id="JAHIBW010000024">
    <property type="protein sequence ID" value="KAG7298489.1"/>
    <property type="molecule type" value="Genomic_DNA"/>
</dbReference>
<protein>
    <recommendedName>
        <fullName evidence="1">Reverse transcriptase domain-containing protein</fullName>
    </recommendedName>
</protein>
<dbReference type="Pfam" id="PF03372">
    <property type="entry name" value="Exo_endo_phos"/>
    <property type="match status" value="1"/>
</dbReference>
<accession>A0ABQ7Q183</accession>
<dbReference type="InterPro" id="IPR036691">
    <property type="entry name" value="Endo/exonu/phosph_ase_sf"/>
</dbReference>
<sequence>MDSNYVSKFITFNCKSAKRSSECIVDLCKSADIIALQETWLMPHELPTLGNLDNDFCATSKSAMDPGILLRGRPYGGVAILWRKSVFPCVSVITCRSVRLVAIKVDLCDRSFLVLCVYMPTDSSDNLIEFVDCLGEISAIIENNNTESVFILGDFNAHPGELFCNELLNFSCDQKWDCVDMSLLPSDTYTFISEAHGCRRWLDHCVVTNAAQQTVLNAKVHYSTFWSDHFPLEIECNINVVKPKIICDNKLFSNKVIWGERDTVQIEKYSEICDKLLSKLELESELCHCGNNMCLDTGHRTYIDNFYHSIVNSLCDAATSSHSHSVPKLRRGKTVTGWNKYVHSAHREARLYFQLWVLHGKSSSGYYYDNMCRTRSTFKAKLKWCQNNQLQIKMDIMASLHFNKNFGKFWKETNKLNPKSSLPVSVDGVSEPRHIANLFKESFMVNSPLGPSGHGAPQSMLSADAIVEPVQVRPDDIASILKMMSRGKSPGHDGLSIEHFQYAGVHITRLLSLLFNSCIKHSYLPEDLMKTIVVPIIKNRTGDASDKSNYRPISLATTMAKVLDSVLDKYLGKCMNLHDGQFGFRPGLSTESAILCLKHTVRYYTDRKTPVFACFLDLSKAFDLVSYDILWDKLAKDTKLPSELSSLFRFWYGNQTNAVRWAGTLSDMYRLECGVRQGGLTSPKLFNLYMNGLIEELSSAGVGCSIDGNFINNISYADDMVLLCPSISALRKLLSICESYAATHGLKYNTKKSELMLFKAGRTSYDSIPSVSLCGSPLPRVSQFKYLGHWVTENLSDDLDIDRERRALAVRCNMLARRFSRCTEPVKITLFKAFCQSFYTCSLWVNYTQKAYSALRVQYNNAFRMMLGLPRFCSASGMFADANTDGFHAIMRKRVASLMHRVQGSTNIFLKDIAGKFDGPILTHWMRLHVISR</sequence>
<proteinExistence type="predicted"/>
<reference evidence="2 3" key="1">
    <citation type="submission" date="2021-06" db="EMBL/GenBank/DDBJ databases">
        <title>A haploid diamondback moth (Plutella xylostella L.) genome assembly resolves 31 chromosomes and identifies a diamide resistance mutation.</title>
        <authorList>
            <person name="Ward C.M."/>
            <person name="Perry K.D."/>
            <person name="Baker G."/>
            <person name="Powis K."/>
            <person name="Heckel D.G."/>
            <person name="Baxter S.W."/>
        </authorList>
    </citation>
    <scope>NUCLEOTIDE SEQUENCE [LARGE SCALE GENOMIC DNA]</scope>
    <source>
        <strain evidence="2 3">LV</strain>
        <tissue evidence="2">Single pupa</tissue>
    </source>
</reference>
<organism evidence="2 3">
    <name type="scientific">Plutella xylostella</name>
    <name type="common">Diamondback moth</name>
    <name type="synonym">Plutella maculipennis</name>
    <dbReference type="NCBI Taxonomy" id="51655"/>
    <lineage>
        <taxon>Eukaryota</taxon>
        <taxon>Metazoa</taxon>
        <taxon>Ecdysozoa</taxon>
        <taxon>Arthropoda</taxon>
        <taxon>Hexapoda</taxon>
        <taxon>Insecta</taxon>
        <taxon>Pterygota</taxon>
        <taxon>Neoptera</taxon>
        <taxon>Endopterygota</taxon>
        <taxon>Lepidoptera</taxon>
        <taxon>Glossata</taxon>
        <taxon>Ditrysia</taxon>
        <taxon>Yponomeutoidea</taxon>
        <taxon>Plutellidae</taxon>
        <taxon>Plutella</taxon>
    </lineage>
</organism>